<dbReference type="GO" id="GO:1904680">
    <property type="term" value="F:peptide transmembrane transporter activity"/>
    <property type="evidence" value="ECO:0007669"/>
    <property type="project" value="TreeGrafter"/>
</dbReference>
<comment type="caution">
    <text evidence="4">The sequence shown here is derived from an EMBL/GenBank/DDBJ whole genome shotgun (WGS) entry which is preliminary data.</text>
</comment>
<protein>
    <submittedName>
        <fullName evidence="4">ABC transporter substrate-binding protein</fullName>
    </submittedName>
</protein>
<proteinExistence type="predicted"/>
<dbReference type="Pfam" id="PF00496">
    <property type="entry name" value="SBP_bac_5"/>
    <property type="match status" value="1"/>
</dbReference>
<dbReference type="PANTHER" id="PTHR30290:SF72">
    <property type="entry name" value="HTH-TYPE TRANSCRIPTIONAL REGULATOR SGRR"/>
    <property type="match status" value="1"/>
</dbReference>
<evidence type="ECO:0000313" key="5">
    <source>
        <dbReference type="Proteomes" id="UP000215059"/>
    </source>
</evidence>
<dbReference type="InterPro" id="IPR000914">
    <property type="entry name" value="SBP_5_dom"/>
</dbReference>
<dbReference type="Gene3D" id="3.40.190.10">
    <property type="entry name" value="Periplasmic binding protein-like II"/>
    <property type="match status" value="1"/>
</dbReference>
<feature type="domain" description="Transcriptional regulator SgrR N-terminal HTH" evidence="3">
    <location>
        <begin position="8"/>
        <end position="106"/>
    </location>
</feature>
<keyword evidence="1" id="KW-0238">DNA-binding</keyword>
<organism evidence="4 5">
    <name type="scientific">Fictibacillus aquaticus</name>
    <dbReference type="NCBI Taxonomy" id="2021314"/>
    <lineage>
        <taxon>Bacteria</taxon>
        <taxon>Bacillati</taxon>
        <taxon>Bacillota</taxon>
        <taxon>Bacilli</taxon>
        <taxon>Bacillales</taxon>
        <taxon>Fictibacillaceae</taxon>
        <taxon>Fictibacillus</taxon>
    </lineage>
</organism>
<dbReference type="OrthoDB" id="5894719at2"/>
<dbReference type="InterPro" id="IPR039424">
    <property type="entry name" value="SBP_5"/>
</dbReference>
<dbReference type="Proteomes" id="UP000215059">
    <property type="component" value="Unassembled WGS sequence"/>
</dbReference>
<dbReference type="AlphaFoldDB" id="A0A235F9P2"/>
<dbReference type="GO" id="GO:0015833">
    <property type="term" value="P:peptide transport"/>
    <property type="evidence" value="ECO:0007669"/>
    <property type="project" value="TreeGrafter"/>
</dbReference>
<dbReference type="InterPro" id="IPR025370">
    <property type="entry name" value="SgrR_HTH_N"/>
</dbReference>
<dbReference type="PANTHER" id="PTHR30290">
    <property type="entry name" value="PERIPLASMIC BINDING COMPONENT OF ABC TRANSPORTER"/>
    <property type="match status" value="1"/>
</dbReference>
<evidence type="ECO:0000259" key="3">
    <source>
        <dbReference type="Pfam" id="PF12793"/>
    </source>
</evidence>
<evidence type="ECO:0000259" key="2">
    <source>
        <dbReference type="Pfam" id="PF00496"/>
    </source>
</evidence>
<keyword evidence="5" id="KW-1185">Reference proteome</keyword>
<dbReference type="GO" id="GO:0003677">
    <property type="term" value="F:DNA binding"/>
    <property type="evidence" value="ECO:0007669"/>
    <property type="project" value="UniProtKB-KW"/>
</dbReference>
<dbReference type="SUPFAM" id="SSF53850">
    <property type="entry name" value="Periplasmic binding protein-like II"/>
    <property type="match status" value="1"/>
</dbReference>
<dbReference type="RefSeq" id="WP_094253028.1">
    <property type="nucleotide sequence ID" value="NZ_JBHLXL010000001.1"/>
</dbReference>
<sequence>MDKNLLALWRHFPSGSIKIETAAETLELSTKQTTRHLQRWSAEGWLKYTAGRGRGNASQLEWHKEVEQIYEEQMLKMLDEEPVEHASKYLLYDWSDACRLRLMNKFHTKFGYIQQSDDRLIVPRRRPFITTHPVEATDAHSARIVANVYNRLITMTETDAILPEIAHSWEVTPTRLRLYLKKDIAFHDGSILTSNDVVNCLEKLRVHHFYRDIWSPVEAITAPAPLVVDIHFPSGCSYCLHILGSFNCSIYKENNGQLLGTGAFHISENNEKKTTLTAFSDYFQERPLLDAVEFVQVPETFDMIYHSALEEEKHSTFQVESSSGFGVVIMNIFRDSDIQRKEIRDYIHAIIAKNRHTIGTFEPRASASDRICRNSEPCSLPEVTRPIFTKPIVIRTTEHTKSTTDWLIECLEKEGVPVEVLSLTFRESLTRRGANLQADLFIHGEIFELNEEFSFYNFVKNGYSPLKMIVNSEQSIGKILDSYTTTPFEAWPALNAELEKLLAQESIMIPIYSEKRQIPFSSELMNVQIKHFGYVDFSKLWVRPVVN</sequence>
<reference evidence="4 5" key="1">
    <citation type="submission" date="2017-07" db="EMBL/GenBank/DDBJ databases">
        <title>Fictibacillus sp. nov. GDSW-R2A3 Genome sequencing and assembly.</title>
        <authorList>
            <person name="Mayilraj S."/>
        </authorList>
    </citation>
    <scope>NUCLEOTIDE SEQUENCE [LARGE SCALE GENOMIC DNA]</scope>
    <source>
        <strain evidence="4 5">GDSW-R2A3</strain>
    </source>
</reference>
<evidence type="ECO:0000256" key="1">
    <source>
        <dbReference type="ARBA" id="ARBA00023125"/>
    </source>
</evidence>
<gene>
    <name evidence="4" type="ORF">CGZ90_13515</name>
</gene>
<accession>A0A235F9P2</accession>
<dbReference type="EMBL" id="NOII01000003">
    <property type="protein sequence ID" value="OYD57677.1"/>
    <property type="molecule type" value="Genomic_DNA"/>
</dbReference>
<feature type="domain" description="Solute-binding protein family 5" evidence="2">
    <location>
        <begin position="162"/>
        <end position="299"/>
    </location>
</feature>
<dbReference type="Pfam" id="PF12793">
    <property type="entry name" value="SgrR_N"/>
    <property type="match status" value="1"/>
</dbReference>
<name>A0A235F9P2_9BACL</name>
<evidence type="ECO:0000313" key="4">
    <source>
        <dbReference type="EMBL" id="OYD57677.1"/>
    </source>
</evidence>